<organism evidence="2 3">
    <name type="scientific">Naegleria lovaniensis</name>
    <name type="common">Amoeba</name>
    <dbReference type="NCBI Taxonomy" id="51637"/>
    <lineage>
        <taxon>Eukaryota</taxon>
        <taxon>Discoba</taxon>
        <taxon>Heterolobosea</taxon>
        <taxon>Tetramitia</taxon>
        <taxon>Eutetramitia</taxon>
        <taxon>Vahlkampfiidae</taxon>
        <taxon>Naegleria</taxon>
    </lineage>
</organism>
<feature type="compositionally biased region" description="Polar residues" evidence="1">
    <location>
        <begin position="269"/>
        <end position="290"/>
    </location>
</feature>
<dbReference type="AlphaFoldDB" id="A0AA88GVB3"/>
<feature type="compositionally biased region" description="Acidic residues" evidence="1">
    <location>
        <begin position="291"/>
        <end position="303"/>
    </location>
</feature>
<comment type="caution">
    <text evidence="2">The sequence shown here is derived from an EMBL/GenBank/DDBJ whole genome shotgun (WGS) entry which is preliminary data.</text>
</comment>
<dbReference type="GeneID" id="68094711"/>
<name>A0AA88GVB3_NAELO</name>
<feature type="compositionally biased region" description="Acidic residues" evidence="1">
    <location>
        <begin position="255"/>
        <end position="266"/>
    </location>
</feature>
<accession>A0AA88GVB3</accession>
<proteinExistence type="predicted"/>
<gene>
    <name evidence="2" type="ORF">C9374_002255</name>
</gene>
<sequence length="303" mass="34286">MLQPNIKEDFFDSDLDDPFFSEQAKEKYLNNSNTSDQNTNDQINISTQMEPVQWSIPDSESGAYLNTLEARLQQLKNGRTFGKSRFFGHSLNPSSLSKKSGNRVIGATNNMALSESSNCKCNEVFGEEDEEQNQDNSEVVGGKPLLANSEGGYLEDALIESYEGEQEFVDLQLQEMEHAEWTIEYSVNEENSQGLSNNTKRFYDLTTGELILGDNSTEKGEVQELQNNEESDEEEEVEEDGEDDIYDAMEGMELKDEDELNDEEDDHFITSSAENSFSSSQTPKSKTPLQNEDDWEADFPEEN</sequence>
<dbReference type="EMBL" id="PYSW02000015">
    <property type="protein sequence ID" value="KAG2386511.1"/>
    <property type="molecule type" value="Genomic_DNA"/>
</dbReference>
<feature type="region of interest" description="Disordered" evidence="1">
    <location>
        <begin position="127"/>
        <end position="147"/>
    </location>
</feature>
<reference evidence="2 3" key="1">
    <citation type="journal article" date="2018" name="BMC Genomics">
        <title>The genome of Naegleria lovaniensis, the basis for a comparative approach to unravel pathogenicity factors of the human pathogenic amoeba N. fowleri.</title>
        <authorList>
            <person name="Liechti N."/>
            <person name="Schurch N."/>
            <person name="Bruggmann R."/>
            <person name="Wittwer M."/>
        </authorList>
    </citation>
    <scope>NUCLEOTIDE SEQUENCE [LARGE SCALE GENOMIC DNA]</scope>
    <source>
        <strain evidence="2 3">ATCC 30569</strain>
    </source>
</reference>
<feature type="compositionally biased region" description="Acidic residues" evidence="1">
    <location>
        <begin position="227"/>
        <end position="247"/>
    </location>
</feature>
<feature type="region of interest" description="Disordered" evidence="1">
    <location>
        <begin position="212"/>
        <end position="303"/>
    </location>
</feature>
<evidence type="ECO:0000313" key="3">
    <source>
        <dbReference type="Proteomes" id="UP000816034"/>
    </source>
</evidence>
<dbReference type="Proteomes" id="UP000816034">
    <property type="component" value="Unassembled WGS sequence"/>
</dbReference>
<dbReference type="RefSeq" id="XP_044550503.1">
    <property type="nucleotide sequence ID" value="XM_044691653.1"/>
</dbReference>
<evidence type="ECO:0000313" key="2">
    <source>
        <dbReference type="EMBL" id="KAG2386511.1"/>
    </source>
</evidence>
<keyword evidence="3" id="KW-1185">Reference proteome</keyword>
<protein>
    <submittedName>
        <fullName evidence="2">Uncharacterized protein</fullName>
    </submittedName>
</protein>
<evidence type="ECO:0000256" key="1">
    <source>
        <dbReference type="SAM" id="MobiDB-lite"/>
    </source>
</evidence>